<dbReference type="InterPro" id="IPR027785">
    <property type="entry name" value="UvrD-like_helicase_C"/>
</dbReference>
<comment type="caution">
    <text evidence="8">The sequence shown here is derived from an EMBL/GenBank/DDBJ whole genome shotgun (WGS) entry which is preliminary data.</text>
</comment>
<name>A0ABW3UQR7_9BACL</name>
<evidence type="ECO:0000256" key="6">
    <source>
        <dbReference type="SAM" id="Coils"/>
    </source>
</evidence>
<dbReference type="PANTHER" id="PTHR11070:SF17">
    <property type="entry name" value="DNA HELICASE IV"/>
    <property type="match status" value="1"/>
</dbReference>
<accession>A0ABW3UQR7</accession>
<evidence type="ECO:0000259" key="7">
    <source>
        <dbReference type="PROSITE" id="PS51198"/>
    </source>
</evidence>
<feature type="domain" description="UvrD-like helicase ATP-binding" evidence="7">
    <location>
        <begin position="199"/>
        <end position="529"/>
    </location>
</feature>
<dbReference type="Pfam" id="PF13538">
    <property type="entry name" value="UvrD_C_2"/>
    <property type="match status" value="1"/>
</dbReference>
<organism evidence="8 9">
    <name type="scientific">Paenibacillus vulneris</name>
    <dbReference type="NCBI Taxonomy" id="1133364"/>
    <lineage>
        <taxon>Bacteria</taxon>
        <taxon>Bacillati</taxon>
        <taxon>Bacillota</taxon>
        <taxon>Bacilli</taxon>
        <taxon>Bacillales</taxon>
        <taxon>Paenibacillaceae</taxon>
        <taxon>Paenibacillus</taxon>
    </lineage>
</organism>
<keyword evidence="2 5" id="KW-0378">Hydrolase</keyword>
<dbReference type="InterPro" id="IPR000212">
    <property type="entry name" value="DNA_helicase_UvrD/REP"/>
</dbReference>
<evidence type="ECO:0000256" key="4">
    <source>
        <dbReference type="ARBA" id="ARBA00022840"/>
    </source>
</evidence>
<evidence type="ECO:0000256" key="3">
    <source>
        <dbReference type="ARBA" id="ARBA00022806"/>
    </source>
</evidence>
<protein>
    <submittedName>
        <fullName evidence="8">HelD family protein</fullName>
    </submittedName>
</protein>
<dbReference type="EMBL" id="JBHTLU010000031">
    <property type="protein sequence ID" value="MFD1222659.1"/>
    <property type="molecule type" value="Genomic_DNA"/>
</dbReference>
<evidence type="ECO:0000256" key="1">
    <source>
        <dbReference type="ARBA" id="ARBA00022741"/>
    </source>
</evidence>
<keyword evidence="3 5" id="KW-0347">Helicase</keyword>
<evidence type="ECO:0000313" key="9">
    <source>
        <dbReference type="Proteomes" id="UP001597180"/>
    </source>
</evidence>
<reference evidence="9" key="1">
    <citation type="journal article" date="2019" name="Int. J. Syst. Evol. Microbiol.">
        <title>The Global Catalogue of Microorganisms (GCM) 10K type strain sequencing project: providing services to taxonomists for standard genome sequencing and annotation.</title>
        <authorList>
            <consortium name="The Broad Institute Genomics Platform"/>
            <consortium name="The Broad Institute Genome Sequencing Center for Infectious Disease"/>
            <person name="Wu L."/>
            <person name="Ma J."/>
        </authorList>
    </citation>
    <scope>NUCLEOTIDE SEQUENCE [LARGE SCALE GENOMIC DNA]</scope>
    <source>
        <strain evidence="9">CCUG 53270</strain>
    </source>
</reference>
<keyword evidence="1 5" id="KW-0547">Nucleotide-binding</keyword>
<evidence type="ECO:0000313" key="8">
    <source>
        <dbReference type="EMBL" id="MFD1222659.1"/>
    </source>
</evidence>
<dbReference type="PANTHER" id="PTHR11070">
    <property type="entry name" value="UVRD / RECB / PCRA DNA HELICASE FAMILY MEMBER"/>
    <property type="match status" value="1"/>
</dbReference>
<gene>
    <name evidence="8" type="ORF">ACFQ4B_21305</name>
</gene>
<feature type="binding site" evidence="5">
    <location>
        <begin position="220"/>
        <end position="227"/>
    </location>
    <ligand>
        <name>ATP</name>
        <dbReference type="ChEBI" id="CHEBI:30616"/>
    </ligand>
</feature>
<dbReference type="Gene3D" id="3.40.50.300">
    <property type="entry name" value="P-loop containing nucleotide triphosphate hydrolases"/>
    <property type="match status" value="2"/>
</dbReference>
<dbReference type="InterPro" id="IPR014016">
    <property type="entry name" value="UvrD-like_ATP-bd"/>
</dbReference>
<keyword evidence="4 5" id="KW-0067">ATP-binding</keyword>
<evidence type="ECO:0000256" key="5">
    <source>
        <dbReference type="PROSITE-ProRule" id="PRU00560"/>
    </source>
</evidence>
<dbReference type="SUPFAM" id="SSF52540">
    <property type="entry name" value="P-loop containing nucleoside triphosphate hydrolases"/>
    <property type="match status" value="1"/>
</dbReference>
<dbReference type="Proteomes" id="UP001597180">
    <property type="component" value="Unassembled WGS sequence"/>
</dbReference>
<keyword evidence="6" id="KW-0175">Coiled coil</keyword>
<evidence type="ECO:0000256" key="2">
    <source>
        <dbReference type="ARBA" id="ARBA00022801"/>
    </source>
</evidence>
<dbReference type="InterPro" id="IPR027417">
    <property type="entry name" value="P-loop_NTPase"/>
</dbReference>
<sequence length="697" mass="80957">MTVILSDEIKHLKMIIGKLEDSLEELNQTVSRYEDEFKESMKYLWENRSDMDSMEIFSNKQSIGRNVNLGEFTVKRREMIEKLMDSPYFARIDFRPNDEDGAEPFYIGRFSYVDQKGNMLICDWRAPISGMYYDFELGPAFYDAPVGKIEGEMTLKRQFKIKNSIMEYALESSIGISDEVLQKELSHTSDQKMKNIIATIQKEQNQIIRNEKANVLVIQGAAGSGKTSIALHRIAYFLYKYKDRLAAQNIMIISPNRVFADYISNVLPELGEEPVTETGFENIAAEMLNNSIDFERFTEQIELTLEGNDKKLSERIQFKSSMEFLSLLDKYLEYADDNFFFPCDCSFGKITISKDFIQTRYHTLKAKPILQRMEEIAGSILEKIKSETRTKRNIPGKKEVIKKLVSMLHYDSTLSFYNGFFEYIKRPDLFSLKSKNKLEASDVYPYLYLKICFEGIQGYDDIKHAVIDEMQDYTPVQYAVINKLFRCRKTILGDFGQSVNPYNSISREDFVKLYENTEYVTLTRSYRSTYEIIKFAQNIQNNSIEPIERHGKEPEILQCDDWISELSVIDDRLEEFKNSGLATVGIVCRSIGQAEELYRELKKKHEVILLNSDSSKFENGIIITTIYMAKGLEFDEVIVPSVNSDVYQSDYDRSLLYIACTRAMHRLTLTYHGELTSILRDVKFNLLRALKKKNVNR</sequence>
<proteinExistence type="predicted"/>
<keyword evidence="9" id="KW-1185">Reference proteome</keyword>
<dbReference type="RefSeq" id="WP_345588365.1">
    <property type="nucleotide sequence ID" value="NZ_BAABJG010000015.1"/>
</dbReference>
<dbReference type="Pfam" id="PF00580">
    <property type="entry name" value="UvrD-helicase"/>
    <property type="match status" value="1"/>
</dbReference>
<dbReference type="PROSITE" id="PS51198">
    <property type="entry name" value="UVRD_HELICASE_ATP_BIND"/>
    <property type="match status" value="1"/>
</dbReference>
<feature type="coiled-coil region" evidence="6">
    <location>
        <begin position="9"/>
        <end position="43"/>
    </location>
</feature>